<accession>A0A518GZX8</accession>
<organism evidence="1 2">
    <name type="scientific">Tautonia plasticadhaerens</name>
    <dbReference type="NCBI Taxonomy" id="2527974"/>
    <lineage>
        <taxon>Bacteria</taxon>
        <taxon>Pseudomonadati</taxon>
        <taxon>Planctomycetota</taxon>
        <taxon>Planctomycetia</taxon>
        <taxon>Isosphaerales</taxon>
        <taxon>Isosphaeraceae</taxon>
        <taxon>Tautonia</taxon>
    </lineage>
</organism>
<name>A0A518GZX8_9BACT</name>
<gene>
    <name evidence="1" type="ORF">ElP_20260</name>
</gene>
<dbReference type="Proteomes" id="UP000317835">
    <property type="component" value="Chromosome"/>
</dbReference>
<evidence type="ECO:0000313" key="1">
    <source>
        <dbReference type="EMBL" id="QDV34143.1"/>
    </source>
</evidence>
<dbReference type="RefSeq" id="WP_197446855.1">
    <property type="nucleotide sequence ID" value="NZ_CP036426.1"/>
</dbReference>
<evidence type="ECO:0008006" key="3">
    <source>
        <dbReference type="Google" id="ProtNLM"/>
    </source>
</evidence>
<protein>
    <recommendedName>
        <fullName evidence="3">DUF4440 domain-containing protein</fullName>
    </recommendedName>
</protein>
<proteinExistence type="predicted"/>
<reference evidence="1 2" key="1">
    <citation type="submission" date="2019-02" db="EMBL/GenBank/DDBJ databases">
        <title>Deep-cultivation of Planctomycetes and their phenomic and genomic characterization uncovers novel biology.</title>
        <authorList>
            <person name="Wiegand S."/>
            <person name="Jogler M."/>
            <person name="Boedeker C."/>
            <person name="Pinto D."/>
            <person name="Vollmers J."/>
            <person name="Rivas-Marin E."/>
            <person name="Kohn T."/>
            <person name="Peeters S.H."/>
            <person name="Heuer A."/>
            <person name="Rast P."/>
            <person name="Oberbeckmann S."/>
            <person name="Bunk B."/>
            <person name="Jeske O."/>
            <person name="Meyerdierks A."/>
            <person name="Storesund J.E."/>
            <person name="Kallscheuer N."/>
            <person name="Luecker S."/>
            <person name="Lage O.M."/>
            <person name="Pohl T."/>
            <person name="Merkel B.J."/>
            <person name="Hornburger P."/>
            <person name="Mueller R.-W."/>
            <person name="Bruemmer F."/>
            <person name="Labrenz M."/>
            <person name="Spormann A.M."/>
            <person name="Op den Camp H."/>
            <person name="Overmann J."/>
            <person name="Amann R."/>
            <person name="Jetten M.S.M."/>
            <person name="Mascher T."/>
            <person name="Medema M.H."/>
            <person name="Devos D.P."/>
            <person name="Kaster A.-K."/>
            <person name="Ovreas L."/>
            <person name="Rohde M."/>
            <person name="Galperin M.Y."/>
            <person name="Jogler C."/>
        </authorList>
    </citation>
    <scope>NUCLEOTIDE SEQUENCE [LARGE SCALE GENOMIC DNA]</scope>
    <source>
        <strain evidence="1 2">ElP</strain>
    </source>
</reference>
<dbReference type="KEGG" id="tpla:ElP_20260"/>
<dbReference type="InterPro" id="IPR032710">
    <property type="entry name" value="NTF2-like_dom_sf"/>
</dbReference>
<evidence type="ECO:0000313" key="2">
    <source>
        <dbReference type="Proteomes" id="UP000317835"/>
    </source>
</evidence>
<sequence length="185" mass="20212">MSLAPIGLALLLFSPQPQPQDQAPVPSPRDVASIEAVVAAVYDVISGPKGEPRDWDRFRSLFVPDARLIPVVVGPEGGATVRVLGVEDYILLADRAMAADGFFEREISRKVDRFGKLAHVFSTYESRRDEADLEPFARGINSFQLLDTGDGGWRVVTIYWDAERPDAPIPDAYLPPAAGPSPDRP</sequence>
<dbReference type="EMBL" id="CP036426">
    <property type="protein sequence ID" value="QDV34143.1"/>
    <property type="molecule type" value="Genomic_DNA"/>
</dbReference>
<dbReference type="Gene3D" id="3.10.450.50">
    <property type="match status" value="1"/>
</dbReference>
<keyword evidence="2" id="KW-1185">Reference proteome</keyword>
<dbReference type="AlphaFoldDB" id="A0A518GZX8"/>
<dbReference type="SUPFAM" id="SSF54427">
    <property type="entry name" value="NTF2-like"/>
    <property type="match status" value="1"/>
</dbReference>